<dbReference type="EMBL" id="JBEDUW010000004">
    <property type="protein sequence ID" value="KAK9931520.1"/>
    <property type="molecule type" value="Genomic_DNA"/>
</dbReference>
<protein>
    <submittedName>
        <fullName evidence="1">Uncharacterized protein</fullName>
    </submittedName>
</protein>
<gene>
    <name evidence="1" type="ORF">M0R45_018794</name>
</gene>
<organism evidence="1 2">
    <name type="scientific">Rubus argutus</name>
    <name type="common">Southern blackberry</name>
    <dbReference type="NCBI Taxonomy" id="59490"/>
    <lineage>
        <taxon>Eukaryota</taxon>
        <taxon>Viridiplantae</taxon>
        <taxon>Streptophyta</taxon>
        <taxon>Embryophyta</taxon>
        <taxon>Tracheophyta</taxon>
        <taxon>Spermatophyta</taxon>
        <taxon>Magnoliopsida</taxon>
        <taxon>eudicotyledons</taxon>
        <taxon>Gunneridae</taxon>
        <taxon>Pentapetalae</taxon>
        <taxon>rosids</taxon>
        <taxon>fabids</taxon>
        <taxon>Rosales</taxon>
        <taxon>Rosaceae</taxon>
        <taxon>Rosoideae</taxon>
        <taxon>Rosoideae incertae sedis</taxon>
        <taxon>Rubus</taxon>
    </lineage>
</organism>
<comment type="caution">
    <text evidence="1">The sequence shown here is derived from an EMBL/GenBank/DDBJ whole genome shotgun (WGS) entry which is preliminary data.</text>
</comment>
<dbReference type="AlphaFoldDB" id="A0AAW1X3H3"/>
<accession>A0AAW1X3H3</accession>
<sequence length="75" mass="8920">MRGRAEVMLKLKMKRSSGCSIKSRKGKAWLESRGQIEWWWRMMESGNKAARNPRRERCRPDERELTGWSGLGIRR</sequence>
<proteinExistence type="predicted"/>
<dbReference type="Proteomes" id="UP001457282">
    <property type="component" value="Unassembled WGS sequence"/>
</dbReference>
<reference evidence="1 2" key="1">
    <citation type="journal article" date="2023" name="G3 (Bethesda)">
        <title>A chromosome-length genome assembly and annotation of blackberry (Rubus argutus, cv. 'Hillquist').</title>
        <authorList>
            <person name="Bruna T."/>
            <person name="Aryal R."/>
            <person name="Dudchenko O."/>
            <person name="Sargent D.J."/>
            <person name="Mead D."/>
            <person name="Buti M."/>
            <person name="Cavallini A."/>
            <person name="Hytonen T."/>
            <person name="Andres J."/>
            <person name="Pham M."/>
            <person name="Weisz D."/>
            <person name="Mascagni F."/>
            <person name="Usai G."/>
            <person name="Natali L."/>
            <person name="Bassil N."/>
            <person name="Fernandez G.E."/>
            <person name="Lomsadze A."/>
            <person name="Armour M."/>
            <person name="Olukolu B."/>
            <person name="Poorten T."/>
            <person name="Britton C."/>
            <person name="Davik J."/>
            <person name="Ashrafi H."/>
            <person name="Aiden E.L."/>
            <person name="Borodovsky M."/>
            <person name="Worthington M."/>
        </authorList>
    </citation>
    <scope>NUCLEOTIDE SEQUENCE [LARGE SCALE GENOMIC DNA]</scope>
    <source>
        <strain evidence="1">PI 553951</strain>
    </source>
</reference>
<evidence type="ECO:0000313" key="2">
    <source>
        <dbReference type="Proteomes" id="UP001457282"/>
    </source>
</evidence>
<name>A0AAW1X3H3_RUBAR</name>
<evidence type="ECO:0000313" key="1">
    <source>
        <dbReference type="EMBL" id="KAK9931520.1"/>
    </source>
</evidence>
<keyword evidence="2" id="KW-1185">Reference proteome</keyword>